<evidence type="ECO:0000313" key="1">
    <source>
        <dbReference type="EMBL" id="KAG5610930.1"/>
    </source>
</evidence>
<dbReference type="EMBL" id="JACXVP010000004">
    <property type="protein sequence ID" value="KAG5610930.1"/>
    <property type="molecule type" value="Genomic_DNA"/>
</dbReference>
<comment type="caution">
    <text evidence="1">The sequence shown here is derived from an EMBL/GenBank/DDBJ whole genome shotgun (WGS) entry which is preliminary data.</text>
</comment>
<organism evidence="1 2">
    <name type="scientific">Solanum commersonii</name>
    <name type="common">Commerson's wild potato</name>
    <name type="synonym">Commerson's nightshade</name>
    <dbReference type="NCBI Taxonomy" id="4109"/>
    <lineage>
        <taxon>Eukaryota</taxon>
        <taxon>Viridiplantae</taxon>
        <taxon>Streptophyta</taxon>
        <taxon>Embryophyta</taxon>
        <taxon>Tracheophyta</taxon>
        <taxon>Spermatophyta</taxon>
        <taxon>Magnoliopsida</taxon>
        <taxon>eudicotyledons</taxon>
        <taxon>Gunneridae</taxon>
        <taxon>Pentapetalae</taxon>
        <taxon>asterids</taxon>
        <taxon>lamiids</taxon>
        <taxon>Solanales</taxon>
        <taxon>Solanaceae</taxon>
        <taxon>Solanoideae</taxon>
        <taxon>Solaneae</taxon>
        <taxon>Solanum</taxon>
    </lineage>
</organism>
<proteinExistence type="predicted"/>
<accession>A0A9J5ZE55</accession>
<reference evidence="1 2" key="1">
    <citation type="submission" date="2020-09" db="EMBL/GenBank/DDBJ databases">
        <title>De no assembly of potato wild relative species, Solanum commersonii.</title>
        <authorList>
            <person name="Cho K."/>
        </authorList>
    </citation>
    <scope>NUCLEOTIDE SEQUENCE [LARGE SCALE GENOMIC DNA]</scope>
    <source>
        <strain evidence="1">LZ3.2</strain>
        <tissue evidence="1">Leaf</tissue>
    </source>
</reference>
<name>A0A9J5ZE55_SOLCO</name>
<evidence type="ECO:0000313" key="2">
    <source>
        <dbReference type="Proteomes" id="UP000824120"/>
    </source>
</evidence>
<dbReference type="Proteomes" id="UP000824120">
    <property type="component" value="Chromosome 4"/>
</dbReference>
<gene>
    <name evidence="1" type="ORF">H5410_022211</name>
</gene>
<dbReference type="AlphaFoldDB" id="A0A9J5ZE55"/>
<protein>
    <submittedName>
        <fullName evidence="1">Uncharacterized protein</fullName>
    </submittedName>
</protein>
<keyword evidence="2" id="KW-1185">Reference proteome</keyword>
<sequence length="73" mass="8531">MNEVNNMFIDTLKVKLKSVTFLTSSIEVVDDDQDLNHHNHITGQRMLMIMLVLLNRKSYMTLLMIEICMSVFL</sequence>